<sequence length="502" mass="57713">MLPEVLCIAFGIIVLIRWIIYRKYNYWQRRGIECVTATFPYGSLEKCFLIEKTIGETLAEFYRNTNGKQLVGFYSPFEPMLLIKDPELIKLILVKEFNNFHDNGFVMSKDVDPLLGNNPFSIRGLQEWKHVRGIHTPTQSLARIKNFIPNLAKVAENFVKYLCNKNGEPVEMKTTSRYFTVDSVAICAFGIESDSFFDGNSSLKEYTNGELFGTSSEGNCACLSALFLPPIIDKIFRWRTMSKKVERFFIEMVKTIINHRKNNCIERNDLIQHLMVLDDKANLEQSKRFTDSELAAHCMTFFIDGVETSSSFLTFTLFEIAANIDIQNKLRNEIKSIIKDENVINMDYDKLCSLNYLDSVLSESLRKYPLVNFLSRICIRETTINGLNIQPGIKLFIPTLGLHMDPEYYPQPEKFLPERFSNENRTKLNKFVYLPFGEGPRICLGYKFALTQVKMAIVTLLLNFHLDLPAEDKGKTSLEFDANSLFLVTAKGDVNIVFKSIK</sequence>
<dbReference type="GO" id="GO:0004497">
    <property type="term" value="F:monooxygenase activity"/>
    <property type="evidence" value="ECO:0007669"/>
    <property type="project" value="UniProtKB-KW"/>
</dbReference>
<evidence type="ECO:0000256" key="16">
    <source>
        <dbReference type="SAM" id="Phobius"/>
    </source>
</evidence>
<feature type="transmembrane region" description="Helical" evidence="16">
    <location>
        <begin position="6"/>
        <end position="21"/>
    </location>
</feature>
<dbReference type="PRINTS" id="PR00463">
    <property type="entry name" value="EP450I"/>
</dbReference>
<evidence type="ECO:0000313" key="17">
    <source>
        <dbReference type="EMBL" id="KAK9509248.1"/>
    </source>
</evidence>
<dbReference type="EMBL" id="JAPXFL010000003">
    <property type="protein sequence ID" value="KAK9509248.1"/>
    <property type="molecule type" value="Genomic_DNA"/>
</dbReference>
<evidence type="ECO:0000256" key="3">
    <source>
        <dbReference type="ARBA" id="ARBA00004174"/>
    </source>
</evidence>
<comment type="similarity">
    <text evidence="5 15">Belongs to the cytochrome P450 family.</text>
</comment>
<dbReference type="Pfam" id="PF00067">
    <property type="entry name" value="p450"/>
    <property type="match status" value="1"/>
</dbReference>
<dbReference type="PRINTS" id="PR00385">
    <property type="entry name" value="P450"/>
</dbReference>
<keyword evidence="10 15" id="KW-0560">Oxidoreductase</keyword>
<organism evidence="17 18">
    <name type="scientific">Rhynocoris fuscipes</name>
    <dbReference type="NCBI Taxonomy" id="488301"/>
    <lineage>
        <taxon>Eukaryota</taxon>
        <taxon>Metazoa</taxon>
        <taxon>Ecdysozoa</taxon>
        <taxon>Arthropoda</taxon>
        <taxon>Hexapoda</taxon>
        <taxon>Insecta</taxon>
        <taxon>Pterygota</taxon>
        <taxon>Neoptera</taxon>
        <taxon>Paraneoptera</taxon>
        <taxon>Hemiptera</taxon>
        <taxon>Heteroptera</taxon>
        <taxon>Panheteroptera</taxon>
        <taxon>Cimicomorpha</taxon>
        <taxon>Reduviidae</taxon>
        <taxon>Harpactorinae</taxon>
        <taxon>Harpactorini</taxon>
        <taxon>Rhynocoris</taxon>
    </lineage>
</organism>
<keyword evidence="12 15" id="KW-0503">Monooxygenase</keyword>
<evidence type="ECO:0000256" key="11">
    <source>
        <dbReference type="ARBA" id="ARBA00023004"/>
    </source>
</evidence>
<comment type="subcellular location">
    <subcellularLocation>
        <location evidence="4">Endoplasmic reticulum membrane</location>
        <topology evidence="4">Peripheral membrane protein</topology>
    </subcellularLocation>
    <subcellularLocation>
        <location evidence="3">Microsome membrane</location>
        <topology evidence="3">Peripheral membrane protein</topology>
    </subcellularLocation>
</comment>
<proteinExistence type="inferred from homology"/>
<dbReference type="PROSITE" id="PS00086">
    <property type="entry name" value="CYTOCHROME_P450"/>
    <property type="match status" value="1"/>
</dbReference>
<dbReference type="InterPro" id="IPR036396">
    <property type="entry name" value="Cyt_P450_sf"/>
</dbReference>
<keyword evidence="13 16" id="KW-0472">Membrane</keyword>
<evidence type="ECO:0000256" key="13">
    <source>
        <dbReference type="ARBA" id="ARBA00023136"/>
    </source>
</evidence>
<keyword evidence="16" id="KW-0812">Transmembrane</keyword>
<comment type="cofactor">
    <cofactor evidence="1 14">
        <name>heme</name>
        <dbReference type="ChEBI" id="CHEBI:30413"/>
    </cofactor>
</comment>
<evidence type="ECO:0000256" key="2">
    <source>
        <dbReference type="ARBA" id="ARBA00003690"/>
    </source>
</evidence>
<feature type="binding site" description="axial binding residue" evidence="14">
    <location>
        <position position="443"/>
    </location>
    <ligand>
        <name>heme</name>
        <dbReference type="ChEBI" id="CHEBI:30413"/>
    </ligand>
    <ligandPart>
        <name>Fe</name>
        <dbReference type="ChEBI" id="CHEBI:18248"/>
    </ligandPart>
</feature>
<evidence type="ECO:0000256" key="8">
    <source>
        <dbReference type="ARBA" id="ARBA00022824"/>
    </source>
</evidence>
<dbReference type="SUPFAM" id="SSF48264">
    <property type="entry name" value="Cytochrome P450"/>
    <property type="match status" value="1"/>
</dbReference>
<dbReference type="PANTHER" id="PTHR24292:SF84">
    <property type="entry name" value="CYTOCHROME P450 28A5-RELATED"/>
    <property type="match status" value="1"/>
</dbReference>
<dbReference type="InterPro" id="IPR002401">
    <property type="entry name" value="Cyt_P450_E_grp-I"/>
</dbReference>
<dbReference type="GO" id="GO:0016705">
    <property type="term" value="F:oxidoreductase activity, acting on paired donors, with incorporation or reduction of molecular oxygen"/>
    <property type="evidence" value="ECO:0007669"/>
    <property type="project" value="InterPro"/>
</dbReference>
<evidence type="ECO:0000256" key="6">
    <source>
        <dbReference type="ARBA" id="ARBA00022617"/>
    </source>
</evidence>
<dbReference type="Proteomes" id="UP001461498">
    <property type="component" value="Unassembled WGS sequence"/>
</dbReference>
<evidence type="ECO:0000256" key="4">
    <source>
        <dbReference type="ARBA" id="ARBA00004406"/>
    </source>
</evidence>
<reference evidence="17 18" key="1">
    <citation type="submission" date="2022-12" db="EMBL/GenBank/DDBJ databases">
        <title>Chromosome-level genome assembly of true bugs.</title>
        <authorList>
            <person name="Ma L."/>
            <person name="Li H."/>
        </authorList>
    </citation>
    <scope>NUCLEOTIDE SEQUENCE [LARGE SCALE GENOMIC DNA]</scope>
    <source>
        <strain evidence="17">Lab_2022b</strain>
    </source>
</reference>
<evidence type="ECO:0000256" key="12">
    <source>
        <dbReference type="ARBA" id="ARBA00023033"/>
    </source>
</evidence>
<gene>
    <name evidence="17" type="ORF">O3M35_006603</name>
</gene>
<dbReference type="AlphaFoldDB" id="A0AAW1DEC2"/>
<dbReference type="GO" id="GO:0005506">
    <property type="term" value="F:iron ion binding"/>
    <property type="evidence" value="ECO:0007669"/>
    <property type="project" value="InterPro"/>
</dbReference>
<keyword evidence="8" id="KW-0256">Endoplasmic reticulum</keyword>
<comment type="caution">
    <text evidence="17">The sequence shown here is derived from an EMBL/GenBank/DDBJ whole genome shotgun (WGS) entry which is preliminary data.</text>
</comment>
<evidence type="ECO:0000256" key="15">
    <source>
        <dbReference type="RuleBase" id="RU000461"/>
    </source>
</evidence>
<keyword evidence="16" id="KW-1133">Transmembrane helix</keyword>
<dbReference type="InterPro" id="IPR001128">
    <property type="entry name" value="Cyt_P450"/>
</dbReference>
<evidence type="ECO:0000256" key="9">
    <source>
        <dbReference type="ARBA" id="ARBA00022848"/>
    </source>
</evidence>
<dbReference type="InterPro" id="IPR050476">
    <property type="entry name" value="Insect_CytP450_Detox"/>
</dbReference>
<dbReference type="GO" id="GO:0020037">
    <property type="term" value="F:heme binding"/>
    <property type="evidence" value="ECO:0007669"/>
    <property type="project" value="InterPro"/>
</dbReference>
<dbReference type="FunFam" id="1.10.630.10:FF:000042">
    <property type="entry name" value="Cytochrome P450"/>
    <property type="match status" value="1"/>
</dbReference>
<keyword evidence="7 14" id="KW-0479">Metal-binding</keyword>
<dbReference type="Gene3D" id="1.10.630.10">
    <property type="entry name" value="Cytochrome P450"/>
    <property type="match status" value="1"/>
</dbReference>
<evidence type="ECO:0000256" key="10">
    <source>
        <dbReference type="ARBA" id="ARBA00023002"/>
    </source>
</evidence>
<comment type="function">
    <text evidence="2">May be involved in the metabolism of insect hormones and in the breakdown of synthetic insecticides.</text>
</comment>
<keyword evidence="6 14" id="KW-0349">Heme</keyword>
<evidence type="ECO:0000256" key="5">
    <source>
        <dbReference type="ARBA" id="ARBA00010617"/>
    </source>
</evidence>
<protein>
    <recommendedName>
        <fullName evidence="19">Cytochrome P450</fullName>
    </recommendedName>
</protein>
<evidence type="ECO:0000256" key="14">
    <source>
        <dbReference type="PIRSR" id="PIRSR602401-1"/>
    </source>
</evidence>
<keyword evidence="18" id="KW-1185">Reference proteome</keyword>
<dbReference type="InterPro" id="IPR017972">
    <property type="entry name" value="Cyt_P450_CS"/>
</dbReference>
<dbReference type="GO" id="GO:0005789">
    <property type="term" value="C:endoplasmic reticulum membrane"/>
    <property type="evidence" value="ECO:0007669"/>
    <property type="project" value="UniProtKB-SubCell"/>
</dbReference>
<evidence type="ECO:0008006" key="19">
    <source>
        <dbReference type="Google" id="ProtNLM"/>
    </source>
</evidence>
<evidence type="ECO:0000313" key="18">
    <source>
        <dbReference type="Proteomes" id="UP001461498"/>
    </source>
</evidence>
<evidence type="ECO:0000256" key="7">
    <source>
        <dbReference type="ARBA" id="ARBA00022723"/>
    </source>
</evidence>
<keyword evidence="11 14" id="KW-0408">Iron</keyword>
<accession>A0AAW1DEC2</accession>
<keyword evidence="9" id="KW-0492">Microsome</keyword>
<name>A0AAW1DEC2_9HEMI</name>
<dbReference type="CDD" id="cd11056">
    <property type="entry name" value="CYP6-like"/>
    <property type="match status" value="1"/>
</dbReference>
<evidence type="ECO:0000256" key="1">
    <source>
        <dbReference type="ARBA" id="ARBA00001971"/>
    </source>
</evidence>
<dbReference type="PANTHER" id="PTHR24292">
    <property type="entry name" value="CYTOCHROME P450"/>
    <property type="match status" value="1"/>
</dbReference>